<feature type="region of interest" description="Disordered" evidence="1">
    <location>
        <begin position="431"/>
        <end position="560"/>
    </location>
</feature>
<feature type="compositionally biased region" description="Polar residues" evidence="1">
    <location>
        <begin position="514"/>
        <end position="527"/>
    </location>
</feature>
<feature type="compositionally biased region" description="Pro residues" evidence="1">
    <location>
        <begin position="541"/>
        <end position="554"/>
    </location>
</feature>
<feature type="compositionally biased region" description="Low complexity" evidence="1">
    <location>
        <begin position="734"/>
        <end position="746"/>
    </location>
</feature>
<feature type="compositionally biased region" description="Basic and acidic residues" evidence="1">
    <location>
        <begin position="436"/>
        <end position="451"/>
    </location>
</feature>
<feature type="compositionally biased region" description="Acidic residues" evidence="1">
    <location>
        <begin position="452"/>
        <end position="470"/>
    </location>
</feature>
<feature type="region of interest" description="Disordered" evidence="1">
    <location>
        <begin position="104"/>
        <end position="151"/>
    </location>
</feature>
<feature type="region of interest" description="Disordered" evidence="1">
    <location>
        <begin position="305"/>
        <end position="357"/>
    </location>
</feature>
<keyword evidence="3" id="KW-1185">Reference proteome</keyword>
<feature type="compositionally biased region" description="Low complexity" evidence="1">
    <location>
        <begin position="311"/>
        <end position="333"/>
    </location>
</feature>
<protein>
    <submittedName>
        <fullName evidence="2">Uncharacterized protein</fullName>
    </submittedName>
</protein>
<dbReference type="EMBL" id="JBBXMP010000181">
    <property type="protein sequence ID" value="KAL0060324.1"/>
    <property type="molecule type" value="Genomic_DNA"/>
</dbReference>
<feature type="compositionally biased region" description="Polar residues" evidence="1">
    <location>
        <begin position="1"/>
        <end position="22"/>
    </location>
</feature>
<feature type="compositionally biased region" description="Low complexity" evidence="1">
    <location>
        <begin position="665"/>
        <end position="694"/>
    </location>
</feature>
<feature type="compositionally biased region" description="Polar residues" evidence="1">
    <location>
        <begin position="472"/>
        <end position="491"/>
    </location>
</feature>
<gene>
    <name evidence="2" type="ORF">AAF712_012890</name>
</gene>
<feature type="compositionally biased region" description="Low complexity" evidence="1">
    <location>
        <begin position="104"/>
        <end position="121"/>
    </location>
</feature>
<comment type="caution">
    <text evidence="2">The sequence shown here is derived from an EMBL/GenBank/DDBJ whole genome shotgun (WGS) entry which is preliminary data.</text>
</comment>
<evidence type="ECO:0000256" key="1">
    <source>
        <dbReference type="SAM" id="MobiDB-lite"/>
    </source>
</evidence>
<feature type="compositionally biased region" description="Low complexity" evidence="1">
    <location>
        <begin position="497"/>
        <end position="513"/>
    </location>
</feature>
<reference evidence="2 3" key="1">
    <citation type="submission" date="2024-05" db="EMBL/GenBank/DDBJ databases">
        <title>A draft genome resource for the thread blight pathogen Marasmius tenuissimus strain MS-2.</title>
        <authorList>
            <person name="Yulfo-Soto G.E."/>
            <person name="Baruah I.K."/>
            <person name="Amoako-Attah I."/>
            <person name="Bukari Y."/>
            <person name="Meinhardt L.W."/>
            <person name="Bailey B.A."/>
            <person name="Cohen S.P."/>
        </authorList>
    </citation>
    <scope>NUCLEOTIDE SEQUENCE [LARGE SCALE GENOMIC DNA]</scope>
    <source>
        <strain evidence="2 3">MS-2</strain>
    </source>
</reference>
<feature type="region of interest" description="Disordered" evidence="1">
    <location>
        <begin position="1"/>
        <end position="32"/>
    </location>
</feature>
<feature type="compositionally biased region" description="Basic and acidic residues" evidence="1">
    <location>
        <begin position="695"/>
        <end position="708"/>
    </location>
</feature>
<evidence type="ECO:0000313" key="3">
    <source>
        <dbReference type="Proteomes" id="UP001437256"/>
    </source>
</evidence>
<dbReference type="PANTHER" id="PTHR24216:SF65">
    <property type="entry name" value="PAXILLIN-LIKE PROTEIN 1"/>
    <property type="match status" value="1"/>
</dbReference>
<feature type="region of interest" description="Disordered" evidence="1">
    <location>
        <begin position="242"/>
        <end position="293"/>
    </location>
</feature>
<proteinExistence type="predicted"/>
<name>A0ABR2ZH79_9AGAR</name>
<dbReference type="PANTHER" id="PTHR24216">
    <property type="entry name" value="PAXILLIN-RELATED"/>
    <property type="match status" value="1"/>
</dbReference>
<accession>A0ABR2ZH79</accession>
<sequence length="959" mass="104247">MGSTSSNHSSRSAFGRSASVTPKRSFKSRTRRIEVSKMTTLKSQSLTEVTLSTVEGHAVKRRRVDYPGTLQRYNTEVIANPRTSSPSVPTTSTTRVLAPASTLPTITSSSSKTTSTSTSATYPNRLEDAQTASQLSLARRSPSPVPTELDIDNAERPDIDAHLYNVHKVKVIDYACNPPAKNFPSTPSASTSTPTVTDFASTSGTSRSSAPSRIPEAFFAKDAIAQYEWFMARGSREWDQLSQQGTEVWEESDDKEERTRTEGEIQQSQSPTQNQNESPAQSSPRRGQPLRRQQRVPLTGIKLFNEESHPESSTNPPLSLSTPPTSSAKPTVSDQEKTPLLPSFSPRNPLAPRTMKLKRTAPIPGRVLYRLHEIQWVTDEEAHQRWLPCDWEEYHAHEMREREKFKDGKRGYMGKGEVGYPYWAVWGSPPSQRNAKGKEKATEPEPQKQTEPEPEPGTEAVPDEEEEEIVESQSIHATLSGTLESPQQSPEPETAVERSASPSPSPPVEQSQSMHVTLSGTIKTPRNSPSPPSDKPIARTKPPPTPPRADPPTPAKQSSSKKCIASALAAELYYLALAEDTDLGFGKPPGREYRRALGERAGDVWIWLGEYVKRWGRVSGFGKKEGQNNDPNKSQSLFESFGKGGGDSNNNNNNNGSGRVLGMSTGTLGRTRTLGGLGRTTTLRDLGTTDTLDGASRERQPDNAKMDVDVPTPTTSPLTSEEDDPMDVNSELETSSIRSTIGSGRRASTEEAQPEAGPSVPRARASSRAKRTKQPQVAQPVDEVVEEGGRVTRSAAQRANKRMKVNPPVMKGPVEDKEAPKKRTRTTAWKAASASSTRAATSNKGKGKGKARAVETETETDVEMMDGEGDASVGDEDHSDGESRARSGVKTATRKSKRKIDKVELEDPASMDVKASNEPSGSDALGAGDEDRHAEAPTTRGAKTRANARGGRKRRGGAS</sequence>
<organism evidence="2 3">
    <name type="scientific">Marasmius tenuissimus</name>
    <dbReference type="NCBI Taxonomy" id="585030"/>
    <lineage>
        <taxon>Eukaryota</taxon>
        <taxon>Fungi</taxon>
        <taxon>Dikarya</taxon>
        <taxon>Basidiomycota</taxon>
        <taxon>Agaricomycotina</taxon>
        <taxon>Agaricomycetes</taxon>
        <taxon>Agaricomycetidae</taxon>
        <taxon>Agaricales</taxon>
        <taxon>Marasmiineae</taxon>
        <taxon>Marasmiaceae</taxon>
        <taxon>Marasmius</taxon>
    </lineage>
</organism>
<feature type="compositionally biased region" description="Acidic residues" evidence="1">
    <location>
        <begin position="856"/>
        <end position="879"/>
    </location>
</feature>
<evidence type="ECO:0000313" key="2">
    <source>
        <dbReference type="EMBL" id="KAL0060324.1"/>
    </source>
</evidence>
<dbReference type="Proteomes" id="UP001437256">
    <property type="component" value="Unassembled WGS sequence"/>
</dbReference>
<feature type="compositionally biased region" description="Low complexity" evidence="1">
    <location>
        <begin position="826"/>
        <end position="842"/>
    </location>
</feature>
<feature type="region of interest" description="Disordered" evidence="1">
    <location>
        <begin position="620"/>
        <end position="959"/>
    </location>
</feature>
<feature type="region of interest" description="Disordered" evidence="1">
    <location>
        <begin position="184"/>
        <end position="211"/>
    </location>
</feature>
<feature type="compositionally biased region" description="Polar residues" evidence="1">
    <location>
        <begin position="628"/>
        <end position="638"/>
    </location>
</feature>
<feature type="compositionally biased region" description="Low complexity" evidence="1">
    <location>
        <begin position="709"/>
        <end position="719"/>
    </location>
</feature>
<feature type="compositionally biased region" description="Polar residues" evidence="1">
    <location>
        <begin position="264"/>
        <end position="280"/>
    </location>
</feature>
<feature type="compositionally biased region" description="Basic residues" evidence="1">
    <location>
        <begin position="950"/>
        <end position="959"/>
    </location>
</feature>
<feature type="compositionally biased region" description="Low complexity" evidence="1">
    <location>
        <begin position="648"/>
        <end position="658"/>
    </location>
</feature>
<feature type="compositionally biased region" description="Low complexity" evidence="1">
    <location>
        <begin position="938"/>
        <end position="949"/>
    </location>
</feature>